<dbReference type="GeneID" id="19268235"/>
<gene>
    <name evidence="7" type="ORF">PFICI_03222</name>
</gene>
<organism evidence="7 8">
    <name type="scientific">Pestalotiopsis fici (strain W106-1 / CGMCC3.15140)</name>
    <dbReference type="NCBI Taxonomy" id="1229662"/>
    <lineage>
        <taxon>Eukaryota</taxon>
        <taxon>Fungi</taxon>
        <taxon>Dikarya</taxon>
        <taxon>Ascomycota</taxon>
        <taxon>Pezizomycotina</taxon>
        <taxon>Sordariomycetes</taxon>
        <taxon>Xylariomycetidae</taxon>
        <taxon>Amphisphaeriales</taxon>
        <taxon>Sporocadaceae</taxon>
        <taxon>Pestalotiopsis</taxon>
    </lineage>
</organism>
<proteinExistence type="predicted"/>
<keyword evidence="5" id="KW-0539">Nucleus</keyword>
<evidence type="ECO:0000256" key="6">
    <source>
        <dbReference type="SAM" id="MobiDB-lite"/>
    </source>
</evidence>
<dbReference type="RefSeq" id="XP_007829994.1">
    <property type="nucleotide sequence ID" value="XM_007831803.1"/>
</dbReference>
<dbReference type="Proteomes" id="UP000030651">
    <property type="component" value="Unassembled WGS sequence"/>
</dbReference>
<sequence length="728" mass="81856">MLEVQDDMLIDAPDGIYMAGMGWDFFNSPTDTFHFERDLEFHFDENFGNLNFQISQPNQSSTLPVTDLAAVTNGGPNLLEASKQGPPLDKLNTTADTSGYEAFKRSPWLWTPVRHDHAYAEGSQLSVNEVQMMESPEVNEICGTDDIVPKAMDPATRDEIFSLVLKFSSSEVNIRSFPSFRLLNVLMQAFFVKESASATPWLHVFSFEPDSVKSELIASIVAAGATLFAVPDIWKMGLALQEIVKLASAAAIDEDNRRVRDLQSIQAFWMWIKIGLWSGFRRKMEIAEGFAHTVPTMLRRAGAFRQNRYTPAIFPATSDNGEVLKQKWLKWIEQESFKRQVTVLDLASNRHYSQISRLVLQIMMNEMKSSIAFTRNPLFSGTEIAFSLPAAQDLWDAQDETEWRDRMIAKSGTTTTSTLMDGMHDPCSLENEADIVDVGFASHAILIGLWGRVYSFLDSKAFYLRDNSDSHASSSLWLEAQRQELYLKIQSITTKLGWLLPLSSEARLVSEFLMMSLYVSSEDIQRIAGRYGEDDFQKSLPVLDRWNNSKDGRYARWHAGQVLKAARSFPPTQLDAFNGIATYHACLVLWVGCALKQRAGRHIQSGQVMQPRPATNLTSAATGEEQEMQFSRPANSTSDPTKASKRQTTQVILDGEETSEVRSYLAMGVGQPCLHMSNRLVEFEEPAAVSKVLSDIFRANFPSKSYPLPPMLENLDSLMAELCRSHFI</sequence>
<evidence type="ECO:0000313" key="7">
    <source>
        <dbReference type="EMBL" id="ETS85197.1"/>
    </source>
</evidence>
<protein>
    <recommendedName>
        <fullName evidence="9">Transcription factor domain-containing protein</fullName>
    </recommendedName>
</protein>
<keyword evidence="8" id="KW-1185">Reference proteome</keyword>
<reference evidence="8" key="1">
    <citation type="journal article" date="2015" name="BMC Genomics">
        <title>Genomic and transcriptomic analysis of the endophytic fungus Pestalotiopsis fici reveals its lifestyle and high potential for synthesis of natural products.</title>
        <authorList>
            <person name="Wang X."/>
            <person name="Zhang X."/>
            <person name="Liu L."/>
            <person name="Xiang M."/>
            <person name="Wang W."/>
            <person name="Sun X."/>
            <person name="Che Y."/>
            <person name="Guo L."/>
            <person name="Liu G."/>
            <person name="Guo L."/>
            <person name="Wang C."/>
            <person name="Yin W.B."/>
            <person name="Stadler M."/>
            <person name="Zhang X."/>
            <person name="Liu X."/>
        </authorList>
    </citation>
    <scope>NUCLEOTIDE SEQUENCE [LARGE SCALE GENOMIC DNA]</scope>
    <source>
        <strain evidence="8">W106-1 / CGMCC3.15140</strain>
    </source>
</reference>
<dbReference type="PANTHER" id="PTHR47660">
    <property type="entry name" value="TRANSCRIPTION FACTOR WITH C2H2 AND ZN(2)-CYS(6) DNA BINDING DOMAIN (EUROFUNG)-RELATED-RELATED"/>
    <property type="match status" value="1"/>
</dbReference>
<evidence type="ECO:0000256" key="4">
    <source>
        <dbReference type="ARBA" id="ARBA00023163"/>
    </source>
</evidence>
<evidence type="ECO:0000256" key="3">
    <source>
        <dbReference type="ARBA" id="ARBA00023015"/>
    </source>
</evidence>
<name>W3XIC7_PESFW</name>
<dbReference type="OMA" id="NTASMEL"/>
<keyword evidence="3" id="KW-0805">Transcription regulation</keyword>
<dbReference type="PANTHER" id="PTHR47660:SF2">
    <property type="entry name" value="TRANSCRIPTION FACTOR WITH C2H2 AND ZN(2)-CYS(6) DNA BINDING DOMAIN (EUROFUNG)"/>
    <property type="match status" value="1"/>
</dbReference>
<evidence type="ECO:0000256" key="5">
    <source>
        <dbReference type="ARBA" id="ARBA00023242"/>
    </source>
</evidence>
<keyword evidence="2" id="KW-0862">Zinc</keyword>
<keyword evidence="1" id="KW-0479">Metal-binding</keyword>
<dbReference type="GO" id="GO:0046872">
    <property type="term" value="F:metal ion binding"/>
    <property type="evidence" value="ECO:0007669"/>
    <property type="project" value="UniProtKB-KW"/>
</dbReference>
<dbReference type="KEGG" id="pfy:PFICI_03222"/>
<dbReference type="EMBL" id="KI912110">
    <property type="protein sequence ID" value="ETS85197.1"/>
    <property type="molecule type" value="Genomic_DNA"/>
</dbReference>
<dbReference type="InParanoid" id="W3XIC7"/>
<evidence type="ECO:0008006" key="9">
    <source>
        <dbReference type="Google" id="ProtNLM"/>
    </source>
</evidence>
<feature type="region of interest" description="Disordered" evidence="6">
    <location>
        <begin position="619"/>
        <end position="648"/>
    </location>
</feature>
<evidence type="ECO:0000313" key="8">
    <source>
        <dbReference type="Proteomes" id="UP000030651"/>
    </source>
</evidence>
<dbReference type="OrthoDB" id="40579at2759"/>
<feature type="compositionally biased region" description="Polar residues" evidence="6">
    <location>
        <begin position="628"/>
        <end position="648"/>
    </location>
</feature>
<dbReference type="AlphaFoldDB" id="W3XIC7"/>
<accession>W3XIC7</accession>
<evidence type="ECO:0000256" key="1">
    <source>
        <dbReference type="ARBA" id="ARBA00022723"/>
    </source>
</evidence>
<dbReference type="HOGENOM" id="CLU_003487_2_1_1"/>
<evidence type="ECO:0000256" key="2">
    <source>
        <dbReference type="ARBA" id="ARBA00022833"/>
    </source>
</evidence>
<keyword evidence="4" id="KW-0804">Transcription</keyword>